<gene>
    <name evidence="1" type="ORF">PGTUg99_022106</name>
</gene>
<proteinExistence type="predicted"/>
<accession>A0A5B0RSW9</accession>
<name>A0A5B0RSW9_PUCGR</name>
<protein>
    <submittedName>
        <fullName evidence="1">Uncharacterized protein</fullName>
    </submittedName>
</protein>
<dbReference type="Proteomes" id="UP000325313">
    <property type="component" value="Unassembled WGS sequence"/>
</dbReference>
<reference evidence="1 2" key="1">
    <citation type="submission" date="2019-05" db="EMBL/GenBank/DDBJ databases">
        <title>Emergence of the Ug99 lineage of the wheat stem rust pathogen through somatic hybridization.</title>
        <authorList>
            <person name="Li F."/>
            <person name="Upadhyaya N.M."/>
            <person name="Sperschneider J."/>
            <person name="Matny O."/>
            <person name="Nguyen-Phuc H."/>
            <person name="Mago R."/>
            <person name="Raley C."/>
            <person name="Miller M.E."/>
            <person name="Silverstein K.A.T."/>
            <person name="Henningsen E."/>
            <person name="Hirsch C.D."/>
            <person name="Visser B."/>
            <person name="Pretorius Z.A."/>
            <person name="Steffenson B.J."/>
            <person name="Schwessinger B."/>
            <person name="Dodds P.N."/>
            <person name="Figueroa M."/>
        </authorList>
    </citation>
    <scope>NUCLEOTIDE SEQUENCE [LARGE SCALE GENOMIC DNA]</scope>
    <source>
        <strain evidence="1 2">Ug99</strain>
    </source>
</reference>
<organism evidence="1 2">
    <name type="scientific">Puccinia graminis f. sp. tritici</name>
    <dbReference type="NCBI Taxonomy" id="56615"/>
    <lineage>
        <taxon>Eukaryota</taxon>
        <taxon>Fungi</taxon>
        <taxon>Dikarya</taxon>
        <taxon>Basidiomycota</taxon>
        <taxon>Pucciniomycotina</taxon>
        <taxon>Pucciniomycetes</taxon>
        <taxon>Pucciniales</taxon>
        <taxon>Pucciniaceae</taxon>
        <taxon>Puccinia</taxon>
    </lineage>
</organism>
<dbReference type="EMBL" id="VDEP01000140">
    <property type="protein sequence ID" value="KAA1128667.1"/>
    <property type="molecule type" value="Genomic_DNA"/>
</dbReference>
<dbReference type="AlphaFoldDB" id="A0A5B0RSW9"/>
<sequence length="188" mass="21024">MYLAGWKFSPQRAPNQKEGRTGQYHISLPNLTQTCCTLSCLTRIDPTTPTTLLAQNCQLMNDIQKTNAYVGLDLAATLSKPPCLVLYCCYGTLSQPPRLALILLQLSRNLLGSLLSRCLIRLQLSRNLLGWLLSRCLILLRLHNLLGLLLSLCNFVATSLPCFHLTATFSPLRSSTYSRNENLWLQAT</sequence>
<evidence type="ECO:0000313" key="1">
    <source>
        <dbReference type="EMBL" id="KAA1128667.1"/>
    </source>
</evidence>
<comment type="caution">
    <text evidence="1">The sequence shown here is derived from an EMBL/GenBank/DDBJ whole genome shotgun (WGS) entry which is preliminary data.</text>
</comment>
<evidence type="ECO:0000313" key="2">
    <source>
        <dbReference type="Proteomes" id="UP000325313"/>
    </source>
</evidence>